<evidence type="ECO:0000313" key="3">
    <source>
        <dbReference type="Proteomes" id="UP000198242"/>
    </source>
</evidence>
<evidence type="ECO:0000313" key="2">
    <source>
        <dbReference type="EMBL" id="SCE87924.1"/>
    </source>
</evidence>
<keyword evidence="3" id="KW-1185">Reference proteome</keyword>
<gene>
    <name evidence="2" type="ORF">GA0074695_1828</name>
</gene>
<proteinExistence type="predicted"/>
<dbReference type="RefSeq" id="WP_089005834.1">
    <property type="nucleotide sequence ID" value="NZ_LT607411.1"/>
</dbReference>
<feature type="signal peptide" evidence="1">
    <location>
        <begin position="1"/>
        <end position="26"/>
    </location>
</feature>
<sequence length="134" mass="14022">MRLARVFGAVVATAALILVSGSPAHAGTSVSSWGQSVKSGCSSGSHGKFEDYGEWFRLTDTCADGWSAVMRVDVAPYQSGDGYDFVIWNSNGSGSTVSVNKSYAEGTGVCIQAGLGERSSGEWGWFGYWTCGVA</sequence>
<dbReference type="AlphaFoldDB" id="A0A1C4VV91"/>
<dbReference type="EMBL" id="LT607411">
    <property type="protein sequence ID" value="SCE87924.1"/>
    <property type="molecule type" value="Genomic_DNA"/>
</dbReference>
<protein>
    <recommendedName>
        <fullName evidence="4">Peptidase inhibitor family I36</fullName>
    </recommendedName>
</protein>
<dbReference type="OrthoDB" id="4211131at2"/>
<evidence type="ECO:0008006" key="4">
    <source>
        <dbReference type="Google" id="ProtNLM"/>
    </source>
</evidence>
<name>A0A1C4VV91_MICVI</name>
<reference evidence="3" key="1">
    <citation type="submission" date="2016-06" db="EMBL/GenBank/DDBJ databases">
        <authorList>
            <person name="Varghese N."/>
            <person name="Submissions Spin"/>
        </authorList>
    </citation>
    <scope>NUCLEOTIDE SEQUENCE [LARGE SCALE GENOMIC DNA]</scope>
    <source>
        <strain evidence="3">DSM 43909</strain>
    </source>
</reference>
<accession>A0A1C4VV91</accession>
<feature type="chain" id="PRO_5008706278" description="Peptidase inhibitor family I36" evidence="1">
    <location>
        <begin position="27"/>
        <end position="134"/>
    </location>
</feature>
<dbReference type="Proteomes" id="UP000198242">
    <property type="component" value="Chromosome I"/>
</dbReference>
<organism evidence="2 3">
    <name type="scientific">Micromonospora viridifaciens</name>
    <dbReference type="NCBI Taxonomy" id="1881"/>
    <lineage>
        <taxon>Bacteria</taxon>
        <taxon>Bacillati</taxon>
        <taxon>Actinomycetota</taxon>
        <taxon>Actinomycetes</taxon>
        <taxon>Micromonosporales</taxon>
        <taxon>Micromonosporaceae</taxon>
        <taxon>Micromonospora</taxon>
    </lineage>
</organism>
<keyword evidence="1" id="KW-0732">Signal</keyword>
<evidence type="ECO:0000256" key="1">
    <source>
        <dbReference type="SAM" id="SignalP"/>
    </source>
</evidence>